<evidence type="ECO:0000313" key="10">
    <source>
        <dbReference type="EMBL" id="MFC7321030.1"/>
    </source>
</evidence>
<dbReference type="Proteomes" id="UP001596494">
    <property type="component" value="Unassembled WGS sequence"/>
</dbReference>
<feature type="domain" description="Prepilin type IV endopeptidase peptidase" evidence="8">
    <location>
        <begin position="104"/>
        <end position="206"/>
    </location>
</feature>
<feature type="transmembrane region" description="Helical" evidence="7">
    <location>
        <begin position="100"/>
        <end position="116"/>
    </location>
</feature>
<sequence length="251" mass="27999">MTTFFILYFFILGIILGSFYNVVGLRVPKGELFKEDRSYCPHCRHSLSWYELIPLLSFTLQSGKCRHCRQRISPIYPFMEFFSGLAFAASFLSLGFQFELLLALLLVSMFHIIVVSDLRYMIIPNKVLVFFAFLIMIYRIADPIDPWWASLAGGGLGFAGTALIIIVSRGGMGGGDMKLFTVIGFALGVKLLIVSFFLAVLIGTAASLVLMSLKVVGRKNPIPFGPFIAIGSLASYFYGIQLINWYLGSFF</sequence>
<keyword evidence="10" id="KW-0378">Hydrolase</keyword>
<keyword evidence="3" id="KW-1003">Cell membrane</keyword>
<feature type="transmembrane region" description="Helical" evidence="7">
    <location>
        <begin position="179"/>
        <end position="212"/>
    </location>
</feature>
<accession>A0ABW2K2S7</accession>
<comment type="caution">
    <text evidence="10">The sequence shown here is derived from an EMBL/GenBank/DDBJ whole genome shotgun (WGS) entry which is preliminary data.</text>
</comment>
<reference evidence="11" key="1">
    <citation type="journal article" date="2019" name="Int. J. Syst. Evol. Microbiol.">
        <title>The Global Catalogue of Microorganisms (GCM) 10K type strain sequencing project: providing services to taxonomists for standard genome sequencing and annotation.</title>
        <authorList>
            <consortium name="The Broad Institute Genomics Platform"/>
            <consortium name="The Broad Institute Genome Sequencing Center for Infectious Disease"/>
            <person name="Wu L."/>
            <person name="Ma J."/>
        </authorList>
    </citation>
    <scope>NUCLEOTIDE SEQUENCE [LARGE SCALE GENOMIC DNA]</scope>
    <source>
        <strain evidence="11">CCUG 73951</strain>
    </source>
</reference>
<evidence type="ECO:0000256" key="6">
    <source>
        <dbReference type="ARBA" id="ARBA00023136"/>
    </source>
</evidence>
<feature type="transmembrane region" description="Helical" evidence="7">
    <location>
        <begin position="75"/>
        <end position="94"/>
    </location>
</feature>
<protein>
    <submittedName>
        <fullName evidence="10">Prepilin peptidase</fullName>
        <ecNumber evidence="10">3.4.23.-</ecNumber>
    </submittedName>
</protein>
<comment type="subcellular location">
    <subcellularLocation>
        <location evidence="1">Cell membrane</location>
        <topology evidence="1">Multi-pass membrane protein</topology>
    </subcellularLocation>
</comment>
<feature type="transmembrane region" description="Helical" evidence="7">
    <location>
        <begin position="123"/>
        <end position="141"/>
    </location>
</feature>
<evidence type="ECO:0000256" key="4">
    <source>
        <dbReference type="ARBA" id="ARBA00022692"/>
    </source>
</evidence>
<evidence type="ECO:0000259" key="8">
    <source>
        <dbReference type="Pfam" id="PF01478"/>
    </source>
</evidence>
<dbReference type="Gene3D" id="1.20.120.1220">
    <property type="match status" value="1"/>
</dbReference>
<keyword evidence="11" id="KW-1185">Reference proteome</keyword>
<evidence type="ECO:0000256" key="1">
    <source>
        <dbReference type="ARBA" id="ARBA00004651"/>
    </source>
</evidence>
<dbReference type="GO" id="GO:0016787">
    <property type="term" value="F:hydrolase activity"/>
    <property type="evidence" value="ECO:0007669"/>
    <property type="project" value="UniProtKB-KW"/>
</dbReference>
<organism evidence="10 11">
    <name type="scientific">Halobacillus campisalis</name>
    <dbReference type="NCBI Taxonomy" id="435909"/>
    <lineage>
        <taxon>Bacteria</taxon>
        <taxon>Bacillati</taxon>
        <taxon>Bacillota</taxon>
        <taxon>Bacilli</taxon>
        <taxon>Bacillales</taxon>
        <taxon>Bacillaceae</taxon>
        <taxon>Halobacillus</taxon>
    </lineage>
</organism>
<keyword evidence="5 7" id="KW-1133">Transmembrane helix</keyword>
<feature type="transmembrane region" description="Helical" evidence="7">
    <location>
        <begin position="147"/>
        <end position="167"/>
    </location>
</feature>
<dbReference type="InterPro" id="IPR050882">
    <property type="entry name" value="Prepilin_peptidase/N-MTase"/>
</dbReference>
<feature type="transmembrane region" description="Helical" evidence="7">
    <location>
        <begin position="224"/>
        <end position="247"/>
    </location>
</feature>
<name>A0ABW2K2S7_9BACI</name>
<dbReference type="Pfam" id="PF01478">
    <property type="entry name" value="Peptidase_A24"/>
    <property type="match status" value="1"/>
</dbReference>
<dbReference type="PANTHER" id="PTHR30487:SF0">
    <property type="entry name" value="PREPILIN LEADER PEPTIDASE_N-METHYLTRANSFERASE-RELATED"/>
    <property type="match status" value="1"/>
</dbReference>
<dbReference type="RefSeq" id="WP_289214573.1">
    <property type="nucleotide sequence ID" value="NZ_JAPVRC010000001.1"/>
</dbReference>
<evidence type="ECO:0000259" key="9">
    <source>
        <dbReference type="Pfam" id="PF06750"/>
    </source>
</evidence>
<evidence type="ECO:0000313" key="11">
    <source>
        <dbReference type="Proteomes" id="UP001596494"/>
    </source>
</evidence>
<evidence type="ECO:0000256" key="7">
    <source>
        <dbReference type="SAM" id="Phobius"/>
    </source>
</evidence>
<dbReference type="EMBL" id="JBHTBY010000006">
    <property type="protein sequence ID" value="MFC7321030.1"/>
    <property type="molecule type" value="Genomic_DNA"/>
</dbReference>
<evidence type="ECO:0000256" key="3">
    <source>
        <dbReference type="ARBA" id="ARBA00022475"/>
    </source>
</evidence>
<dbReference type="PANTHER" id="PTHR30487">
    <property type="entry name" value="TYPE 4 PREPILIN-LIKE PROTEINS LEADER PEPTIDE-PROCESSING ENZYME"/>
    <property type="match status" value="1"/>
</dbReference>
<keyword evidence="4 7" id="KW-0812">Transmembrane</keyword>
<keyword evidence="6 7" id="KW-0472">Membrane</keyword>
<feature type="domain" description="Prepilin peptidase A24 N-terminal" evidence="9">
    <location>
        <begin position="11"/>
        <end position="92"/>
    </location>
</feature>
<dbReference type="Pfam" id="PF06750">
    <property type="entry name" value="A24_N_bact"/>
    <property type="match status" value="1"/>
</dbReference>
<evidence type="ECO:0000256" key="5">
    <source>
        <dbReference type="ARBA" id="ARBA00022989"/>
    </source>
</evidence>
<dbReference type="InterPro" id="IPR010627">
    <property type="entry name" value="Prepilin_pept_A24_N"/>
</dbReference>
<dbReference type="InterPro" id="IPR000045">
    <property type="entry name" value="Prepilin_IV_endopep_pep"/>
</dbReference>
<evidence type="ECO:0000256" key="2">
    <source>
        <dbReference type="ARBA" id="ARBA00005801"/>
    </source>
</evidence>
<proteinExistence type="inferred from homology"/>
<comment type="similarity">
    <text evidence="2">Belongs to the peptidase A24 family.</text>
</comment>
<feature type="transmembrane region" description="Helical" evidence="7">
    <location>
        <begin position="6"/>
        <end position="27"/>
    </location>
</feature>
<dbReference type="EC" id="3.4.23.-" evidence="10"/>
<gene>
    <name evidence="10" type="ORF">ACFQMN_09070</name>
</gene>